<feature type="chain" id="PRO_5005891974" description="Prolyl endopeptidase" evidence="8">
    <location>
        <begin position="23"/>
        <end position="732"/>
    </location>
</feature>
<protein>
    <recommendedName>
        <fullName evidence="3 7">Prolyl endopeptidase</fullName>
        <ecNumber evidence="7">3.4.21.-</ecNumber>
    </recommendedName>
</protein>
<evidence type="ECO:0000256" key="7">
    <source>
        <dbReference type="RuleBase" id="RU368024"/>
    </source>
</evidence>
<dbReference type="GO" id="GO:0070012">
    <property type="term" value="F:oligopeptidase activity"/>
    <property type="evidence" value="ECO:0007669"/>
    <property type="project" value="TreeGrafter"/>
</dbReference>
<dbReference type="EC" id="3.4.21.-" evidence="7"/>
<dbReference type="PANTHER" id="PTHR42881">
    <property type="entry name" value="PROLYL ENDOPEPTIDASE"/>
    <property type="match status" value="1"/>
</dbReference>
<dbReference type="Pfam" id="PF02897">
    <property type="entry name" value="Peptidase_S9_N"/>
    <property type="match status" value="1"/>
</dbReference>
<keyword evidence="5 7" id="KW-0378">Hydrolase</keyword>
<dbReference type="PRINTS" id="PR00862">
    <property type="entry name" value="PROLIGOPTASE"/>
</dbReference>
<name>A0A0N4ZJP1_PARTI</name>
<evidence type="ECO:0000256" key="5">
    <source>
        <dbReference type="ARBA" id="ARBA00022801"/>
    </source>
</evidence>
<keyword evidence="4 7" id="KW-0645">Protease</keyword>
<dbReference type="GO" id="GO:0006508">
    <property type="term" value="P:proteolysis"/>
    <property type="evidence" value="ECO:0007669"/>
    <property type="project" value="UniProtKB-KW"/>
</dbReference>
<reference evidence="12" key="1">
    <citation type="submission" date="2017-02" db="UniProtKB">
        <authorList>
            <consortium name="WormBaseParasite"/>
        </authorList>
    </citation>
    <scope>IDENTIFICATION</scope>
</reference>
<dbReference type="InterPro" id="IPR051167">
    <property type="entry name" value="Prolyl_oligopep/macrocyclase"/>
</dbReference>
<sequence>MFHSWFVITGISIIQFLDLSYTAVQINVTEYPVVKRNETFVDVHHGINISDPYRYLEDLDNPETKLFINKLNILTNKFLNQSKYKSLIRKKLKKYLNYDQYGLYEKYGDYYYYTYHFGVYEQDSLFRKKSLSNKGEKFLDTNVLSNNGSASLIFYRIAFDGSIIAYGLSENDTDWYTIYFKDNKGKLLPDVLEHVKHSYNDFILNNKGFIYSTYPNKSSDIDEYHSLYYHKMGTKQEDDIIIAQYKKNKDFLTIGFSSDDQRYLIVHFVDDTSANNSIYYYDLYDISGEKGITKKLNWKPIFFKADAKYDIFDNDEDMVYAKTNKEAPMGKIFKLKISDALKGPKGWTVLVDEDKNRKVLGAYSVGKKYFLINYLEDVKSALYVHDKETGKMLQKIDIDIGEVEGVSAQNNTNEFYVSFKSQITPRTIYRGDLNDLEKGQKVKLSVVKETGPEDVNLNEFIVKQIFYKSKDGTKIPMFIFQRRDIKLDGNNPVFLVGFGGFGISNMPTYSSMKMVFVKHFNGIVCTVNMRGGGEYGKRWHEDGKLHKKLNSYNDFIAAAEYLIENNYTKPSKLAISGDNNGGLLTAVVSQRRPDLFGAVLNYIGIRDMLRFPKYTSDNDWVNEYGNPDKKEDFDYLMTYSPLHNLRLPPKPIQWPSTYLVMGNDDYVIQSHTLKYLATLYETLQSAKEYQSNPIIATIINTNYPRKPFSTGINQLVKAFTFLQLSLNLTWED</sequence>
<dbReference type="PANTHER" id="PTHR42881:SF2">
    <property type="entry name" value="PROLYL ENDOPEPTIDASE"/>
    <property type="match status" value="1"/>
</dbReference>
<dbReference type="Pfam" id="PF00326">
    <property type="entry name" value="Peptidase_S9"/>
    <property type="match status" value="1"/>
</dbReference>
<evidence type="ECO:0000256" key="6">
    <source>
        <dbReference type="ARBA" id="ARBA00022825"/>
    </source>
</evidence>
<dbReference type="SUPFAM" id="SSF53474">
    <property type="entry name" value="alpha/beta-Hydrolases"/>
    <property type="match status" value="1"/>
</dbReference>
<dbReference type="WBParaSite" id="PTRK_0000827300.1">
    <property type="protein sequence ID" value="PTRK_0000827300.1"/>
    <property type="gene ID" value="PTRK_0000827300"/>
</dbReference>
<comment type="similarity">
    <text evidence="2 7">Belongs to the peptidase S9A family.</text>
</comment>
<dbReference type="Gene3D" id="3.40.50.1820">
    <property type="entry name" value="alpha/beta hydrolase"/>
    <property type="match status" value="1"/>
</dbReference>
<dbReference type="SUPFAM" id="SSF50993">
    <property type="entry name" value="Peptidase/esterase 'gauge' domain"/>
    <property type="match status" value="1"/>
</dbReference>
<dbReference type="InterPro" id="IPR029058">
    <property type="entry name" value="AB_hydrolase_fold"/>
</dbReference>
<evidence type="ECO:0000256" key="3">
    <source>
        <dbReference type="ARBA" id="ARBA00016310"/>
    </source>
</evidence>
<comment type="catalytic activity">
    <reaction evidence="1">
        <text>Hydrolysis of Pro-|-Xaa &gt;&gt; Ala-|-Xaa in oligopeptides.</text>
        <dbReference type="EC" id="3.4.21.26"/>
    </reaction>
</comment>
<evidence type="ECO:0000259" key="9">
    <source>
        <dbReference type="Pfam" id="PF00326"/>
    </source>
</evidence>
<evidence type="ECO:0000256" key="8">
    <source>
        <dbReference type="SAM" id="SignalP"/>
    </source>
</evidence>
<evidence type="ECO:0000256" key="4">
    <source>
        <dbReference type="ARBA" id="ARBA00022670"/>
    </source>
</evidence>
<dbReference type="GO" id="GO:0004252">
    <property type="term" value="F:serine-type endopeptidase activity"/>
    <property type="evidence" value="ECO:0007669"/>
    <property type="project" value="UniProtKB-UniRule"/>
</dbReference>
<dbReference type="Gene3D" id="2.130.10.120">
    <property type="entry name" value="Prolyl oligopeptidase, N-terminal domain"/>
    <property type="match status" value="1"/>
</dbReference>
<dbReference type="GO" id="GO:0005829">
    <property type="term" value="C:cytosol"/>
    <property type="evidence" value="ECO:0007669"/>
    <property type="project" value="TreeGrafter"/>
</dbReference>
<feature type="domain" description="Peptidase S9 prolyl oligopeptidase catalytic" evidence="9">
    <location>
        <begin position="512"/>
        <end position="681"/>
    </location>
</feature>
<keyword evidence="6 7" id="KW-0720">Serine protease</keyword>
<proteinExistence type="inferred from homology"/>
<evidence type="ECO:0000313" key="12">
    <source>
        <dbReference type="WBParaSite" id="PTRK_0000827300.1"/>
    </source>
</evidence>
<dbReference type="InterPro" id="IPR023302">
    <property type="entry name" value="Pept_S9A_N"/>
</dbReference>
<organism evidence="11 12">
    <name type="scientific">Parastrongyloides trichosuri</name>
    <name type="common">Possum-specific nematode worm</name>
    <dbReference type="NCBI Taxonomy" id="131310"/>
    <lineage>
        <taxon>Eukaryota</taxon>
        <taxon>Metazoa</taxon>
        <taxon>Ecdysozoa</taxon>
        <taxon>Nematoda</taxon>
        <taxon>Chromadorea</taxon>
        <taxon>Rhabditida</taxon>
        <taxon>Tylenchina</taxon>
        <taxon>Panagrolaimomorpha</taxon>
        <taxon>Strongyloidoidea</taxon>
        <taxon>Strongyloididae</taxon>
        <taxon>Parastrongyloides</taxon>
    </lineage>
</organism>
<evidence type="ECO:0000256" key="2">
    <source>
        <dbReference type="ARBA" id="ARBA00005228"/>
    </source>
</evidence>
<dbReference type="InterPro" id="IPR002470">
    <property type="entry name" value="Peptidase_S9A"/>
</dbReference>
<keyword evidence="8" id="KW-0732">Signal</keyword>
<accession>A0A0N4ZJP1</accession>
<dbReference type="AlphaFoldDB" id="A0A0N4ZJP1"/>
<feature type="signal peptide" evidence="8">
    <location>
        <begin position="1"/>
        <end position="22"/>
    </location>
</feature>
<evidence type="ECO:0000259" key="10">
    <source>
        <dbReference type="Pfam" id="PF02897"/>
    </source>
</evidence>
<evidence type="ECO:0000313" key="11">
    <source>
        <dbReference type="Proteomes" id="UP000038045"/>
    </source>
</evidence>
<dbReference type="Proteomes" id="UP000038045">
    <property type="component" value="Unplaced"/>
</dbReference>
<evidence type="ECO:0000256" key="1">
    <source>
        <dbReference type="ARBA" id="ARBA00001070"/>
    </source>
</evidence>
<feature type="domain" description="Peptidase S9A N-terminal" evidence="10">
    <location>
        <begin position="32"/>
        <end position="437"/>
    </location>
</feature>
<keyword evidence="11" id="KW-1185">Reference proteome</keyword>
<dbReference type="InterPro" id="IPR001375">
    <property type="entry name" value="Peptidase_S9_cat"/>
</dbReference>